<dbReference type="AlphaFoldDB" id="B6QHX1"/>
<feature type="region of interest" description="Disordered" evidence="2">
    <location>
        <begin position="90"/>
        <end position="115"/>
    </location>
</feature>
<dbReference type="HOGENOM" id="CLU_048162_1_0_1"/>
<dbReference type="GO" id="GO:0004525">
    <property type="term" value="F:ribonuclease III activity"/>
    <property type="evidence" value="ECO:0007669"/>
    <property type="project" value="InterPro"/>
</dbReference>
<dbReference type="GO" id="GO:0006369">
    <property type="term" value="P:termination of RNA polymerase II transcription"/>
    <property type="evidence" value="ECO:0007669"/>
    <property type="project" value="TreeGrafter"/>
</dbReference>
<dbReference type="GO" id="GO:0005654">
    <property type="term" value="C:nucleoplasm"/>
    <property type="evidence" value="ECO:0007669"/>
    <property type="project" value="TreeGrafter"/>
</dbReference>
<dbReference type="SUPFAM" id="SSF54768">
    <property type="entry name" value="dsRNA-binding domain-like"/>
    <property type="match status" value="1"/>
</dbReference>
<evidence type="ECO:0000256" key="2">
    <source>
        <dbReference type="SAM" id="MobiDB-lite"/>
    </source>
</evidence>
<dbReference type="STRING" id="441960.B6QHX1"/>
<dbReference type="SUPFAM" id="SSF69065">
    <property type="entry name" value="RNase III domain-like"/>
    <property type="match status" value="1"/>
</dbReference>
<dbReference type="VEuPathDB" id="FungiDB:PMAA_095700"/>
<gene>
    <name evidence="4" type="ORF">PMAA_095700</name>
</gene>
<feature type="domain" description="RNase III" evidence="3">
    <location>
        <begin position="145"/>
        <end position="240"/>
    </location>
</feature>
<dbReference type="Gene3D" id="1.10.1520.10">
    <property type="entry name" value="Ribonuclease III domain"/>
    <property type="match status" value="1"/>
</dbReference>
<evidence type="ECO:0000313" key="5">
    <source>
        <dbReference type="Proteomes" id="UP000001294"/>
    </source>
</evidence>
<dbReference type="GO" id="GO:0006364">
    <property type="term" value="P:rRNA processing"/>
    <property type="evidence" value="ECO:0007669"/>
    <property type="project" value="TreeGrafter"/>
</dbReference>
<dbReference type="PhylomeDB" id="B6QHX1"/>
<feature type="region of interest" description="Disordered" evidence="2">
    <location>
        <begin position="1"/>
        <end position="31"/>
    </location>
</feature>
<dbReference type="PROSITE" id="PS50142">
    <property type="entry name" value="RNASE_3_2"/>
    <property type="match status" value="1"/>
</dbReference>
<name>B6QHX1_TALMQ</name>
<dbReference type="SMART" id="SM00535">
    <property type="entry name" value="RIBOc"/>
    <property type="match status" value="1"/>
</dbReference>
<evidence type="ECO:0000256" key="1">
    <source>
        <dbReference type="ARBA" id="ARBA00022884"/>
    </source>
</evidence>
<dbReference type="Proteomes" id="UP000001294">
    <property type="component" value="Unassembled WGS sequence"/>
</dbReference>
<dbReference type="GO" id="GO:0034475">
    <property type="term" value="P:U4 snRNA 3'-end processing"/>
    <property type="evidence" value="ECO:0007669"/>
    <property type="project" value="TreeGrafter"/>
</dbReference>
<accession>B6QHX1</accession>
<evidence type="ECO:0000313" key="4">
    <source>
        <dbReference type="EMBL" id="EEA22966.1"/>
    </source>
</evidence>
<sequence length="374" mass="41885">MATKRSFKDAKDGAEISNPHKRHKSNRAGSDCHNAKYEYKLTVDESRLVQQLQDVVDQVVHRPQVLHNIPESSEILKVMTQLHATLAAATIKRDTDTKHRKPKETKPTAQPVSLPDLPCIHDASLERAVFTHPGTPVHIAPEGMEQNYDRLEVLGDAYVEVIATRLIWDHFKDMPAGRMSQVREDLVKNETLAGFASQYGFDKRVSVSAPEEQKAQPKRWLKIRGDVFEAYVAAVVLSNPDHGFDIVEQWLRELWLPRLSHVQPVQTVLRHKEQLAKRVMSKGIKLRYVEEQPAKQLDGGMQTYYIGVYLTGWGWHDQHLGSGSGLNKAIAGDEAANKALQNSPLIDQVAAAKAAHDRQASGVKEVGSNTQLTE</sequence>
<dbReference type="GO" id="GO:0003723">
    <property type="term" value="F:RNA binding"/>
    <property type="evidence" value="ECO:0007669"/>
    <property type="project" value="UniProtKB-KW"/>
</dbReference>
<dbReference type="PANTHER" id="PTHR11207:SF0">
    <property type="entry name" value="RIBONUCLEASE 3"/>
    <property type="match status" value="1"/>
</dbReference>
<dbReference type="InterPro" id="IPR036389">
    <property type="entry name" value="RNase_III_sf"/>
</dbReference>
<dbReference type="CDD" id="cd00593">
    <property type="entry name" value="RIBOc"/>
    <property type="match status" value="1"/>
</dbReference>
<protein>
    <submittedName>
        <fullName evidence="4">Nucleolar RNAse III, putative</fullName>
    </submittedName>
</protein>
<dbReference type="PANTHER" id="PTHR11207">
    <property type="entry name" value="RIBONUCLEASE III"/>
    <property type="match status" value="1"/>
</dbReference>
<dbReference type="EMBL" id="DS995902">
    <property type="protein sequence ID" value="EEA22966.1"/>
    <property type="molecule type" value="Genomic_DNA"/>
</dbReference>
<proteinExistence type="predicted"/>
<evidence type="ECO:0000259" key="3">
    <source>
        <dbReference type="PROSITE" id="PS50142"/>
    </source>
</evidence>
<keyword evidence="1" id="KW-0694">RNA-binding</keyword>
<organism evidence="4 5">
    <name type="scientific">Talaromyces marneffei (strain ATCC 18224 / CBS 334.59 / QM 7333)</name>
    <name type="common">Penicillium marneffei</name>
    <dbReference type="NCBI Taxonomy" id="441960"/>
    <lineage>
        <taxon>Eukaryota</taxon>
        <taxon>Fungi</taxon>
        <taxon>Dikarya</taxon>
        <taxon>Ascomycota</taxon>
        <taxon>Pezizomycotina</taxon>
        <taxon>Eurotiomycetes</taxon>
        <taxon>Eurotiomycetidae</taxon>
        <taxon>Eurotiales</taxon>
        <taxon>Trichocomaceae</taxon>
        <taxon>Talaromyces</taxon>
        <taxon>Talaromyces sect. Talaromyces</taxon>
    </lineage>
</organism>
<dbReference type="Pfam" id="PF00636">
    <property type="entry name" value="Ribonuclease_3"/>
    <property type="match status" value="1"/>
</dbReference>
<dbReference type="InterPro" id="IPR000999">
    <property type="entry name" value="RNase_III_dom"/>
</dbReference>
<dbReference type="Gene3D" id="3.30.160.20">
    <property type="match status" value="1"/>
</dbReference>
<keyword evidence="5" id="KW-1185">Reference proteome</keyword>
<dbReference type="OrthoDB" id="2392202at2759"/>
<feature type="compositionally biased region" description="Basic and acidic residues" evidence="2">
    <location>
        <begin position="1"/>
        <end position="14"/>
    </location>
</feature>
<reference evidence="5" key="1">
    <citation type="journal article" date="2015" name="Genome Announc.">
        <title>Genome sequence of the AIDS-associated pathogen Penicillium marneffei (ATCC18224) and its near taxonomic relative Talaromyces stipitatus (ATCC10500).</title>
        <authorList>
            <person name="Nierman W.C."/>
            <person name="Fedorova-Abrams N.D."/>
            <person name="Andrianopoulos A."/>
        </authorList>
    </citation>
    <scope>NUCLEOTIDE SEQUENCE [LARGE SCALE GENOMIC DNA]</scope>
    <source>
        <strain evidence="5">ATCC 18224 / CBS 334.59 / QM 7333</strain>
    </source>
</reference>